<comment type="caution">
    <text evidence="1">The sequence shown here is derived from an EMBL/GenBank/DDBJ whole genome shotgun (WGS) entry which is preliminary data.</text>
</comment>
<dbReference type="EMBL" id="BGPR01002571">
    <property type="protein sequence ID" value="GBM75659.1"/>
    <property type="molecule type" value="Genomic_DNA"/>
</dbReference>
<dbReference type="Proteomes" id="UP000499080">
    <property type="component" value="Unassembled WGS sequence"/>
</dbReference>
<protein>
    <submittedName>
        <fullName evidence="1">Uncharacterized protein</fullName>
    </submittedName>
</protein>
<dbReference type="AlphaFoldDB" id="A0A4Y2IEE5"/>
<evidence type="ECO:0000313" key="2">
    <source>
        <dbReference type="Proteomes" id="UP000499080"/>
    </source>
</evidence>
<gene>
    <name evidence="1" type="ORF">AVEN_269888_1</name>
</gene>
<organism evidence="1 2">
    <name type="scientific">Araneus ventricosus</name>
    <name type="common">Orbweaver spider</name>
    <name type="synonym">Epeira ventricosa</name>
    <dbReference type="NCBI Taxonomy" id="182803"/>
    <lineage>
        <taxon>Eukaryota</taxon>
        <taxon>Metazoa</taxon>
        <taxon>Ecdysozoa</taxon>
        <taxon>Arthropoda</taxon>
        <taxon>Chelicerata</taxon>
        <taxon>Arachnida</taxon>
        <taxon>Araneae</taxon>
        <taxon>Araneomorphae</taxon>
        <taxon>Entelegynae</taxon>
        <taxon>Araneoidea</taxon>
        <taxon>Araneidae</taxon>
        <taxon>Araneus</taxon>
    </lineage>
</organism>
<accession>A0A4Y2IEE5</accession>
<evidence type="ECO:0000313" key="1">
    <source>
        <dbReference type="EMBL" id="GBM75659.1"/>
    </source>
</evidence>
<proteinExistence type="predicted"/>
<name>A0A4Y2IEE5_ARAVE</name>
<keyword evidence="2" id="KW-1185">Reference proteome</keyword>
<reference evidence="1 2" key="1">
    <citation type="journal article" date="2019" name="Sci. Rep.">
        <title>Orb-weaving spider Araneus ventricosus genome elucidates the spidroin gene catalogue.</title>
        <authorList>
            <person name="Kono N."/>
            <person name="Nakamura H."/>
            <person name="Ohtoshi R."/>
            <person name="Moran D.A.P."/>
            <person name="Shinohara A."/>
            <person name="Yoshida Y."/>
            <person name="Fujiwara M."/>
            <person name="Mori M."/>
            <person name="Tomita M."/>
            <person name="Arakawa K."/>
        </authorList>
    </citation>
    <scope>NUCLEOTIDE SEQUENCE [LARGE SCALE GENOMIC DNA]</scope>
</reference>
<sequence length="96" mass="10559">MTGGKQKVWNVRCLSIGFYSRELPNALDAYLIHVSKNITQRMVDIITVRVEYPSRVTMPASLGWGRTMAVGAVFHSDLNIRAVILQLGENAAAGRG</sequence>